<name>A0ABR7VM38_VIRHA</name>
<dbReference type="CDD" id="cd00338">
    <property type="entry name" value="Ser_Recombinase"/>
    <property type="match status" value="1"/>
</dbReference>
<dbReference type="InterPro" id="IPR006119">
    <property type="entry name" value="Resolv_N"/>
</dbReference>
<comment type="caution">
    <text evidence="3">The sequence shown here is derived from an EMBL/GenBank/DDBJ whole genome shotgun (WGS) entry which is preliminary data.</text>
</comment>
<accession>A0ABR7VM38</accession>
<protein>
    <submittedName>
        <fullName evidence="3">Recombinase family protein</fullName>
    </submittedName>
</protein>
<dbReference type="InterPro" id="IPR011109">
    <property type="entry name" value="DNA_bind_recombinase_dom"/>
</dbReference>
<evidence type="ECO:0000313" key="3">
    <source>
        <dbReference type="EMBL" id="MBD1222743.1"/>
    </source>
</evidence>
<dbReference type="InterPro" id="IPR038109">
    <property type="entry name" value="DNA_bind_recomb_sf"/>
</dbReference>
<evidence type="ECO:0000256" key="1">
    <source>
        <dbReference type="SAM" id="Coils"/>
    </source>
</evidence>
<keyword evidence="4" id="KW-1185">Reference proteome</keyword>
<organism evidence="3 4">
    <name type="scientific">Virgibacillus halodenitrificans</name>
    <name type="common">Bacillus halodenitrificans</name>
    <dbReference type="NCBI Taxonomy" id="1482"/>
    <lineage>
        <taxon>Bacteria</taxon>
        <taxon>Bacillati</taxon>
        <taxon>Bacillota</taxon>
        <taxon>Bacilli</taxon>
        <taxon>Bacillales</taxon>
        <taxon>Bacillaceae</taxon>
        <taxon>Virgibacillus</taxon>
    </lineage>
</organism>
<dbReference type="SMART" id="SM00857">
    <property type="entry name" value="Resolvase"/>
    <property type="match status" value="1"/>
</dbReference>
<dbReference type="PROSITE" id="PS51737">
    <property type="entry name" value="RECOMBINASE_DNA_BIND"/>
    <property type="match status" value="1"/>
</dbReference>
<evidence type="ECO:0000313" key="4">
    <source>
        <dbReference type="Proteomes" id="UP000621631"/>
    </source>
</evidence>
<dbReference type="RefSeq" id="WP_189777930.1">
    <property type="nucleotide sequence ID" value="NZ_JACWEZ010000004.1"/>
</dbReference>
<keyword evidence="1" id="KW-0175">Coiled coil</keyword>
<gene>
    <name evidence="3" type="ORF">IC602_08980</name>
</gene>
<feature type="coiled-coil region" evidence="1">
    <location>
        <begin position="402"/>
        <end position="480"/>
    </location>
</feature>
<dbReference type="Pfam" id="PF07508">
    <property type="entry name" value="Recombinase"/>
    <property type="match status" value="1"/>
</dbReference>
<dbReference type="InterPro" id="IPR036162">
    <property type="entry name" value="Resolvase-like_N_sf"/>
</dbReference>
<dbReference type="PANTHER" id="PTHR30461:SF23">
    <property type="entry name" value="DNA RECOMBINASE-RELATED"/>
    <property type="match status" value="1"/>
</dbReference>
<dbReference type="InterPro" id="IPR025827">
    <property type="entry name" value="Zn_ribbon_recom_dom"/>
</dbReference>
<dbReference type="PANTHER" id="PTHR30461">
    <property type="entry name" value="DNA-INVERTASE FROM LAMBDOID PROPHAGE"/>
    <property type="match status" value="1"/>
</dbReference>
<sequence>MTKAKAVVYARVSTNHEEQKHSLKSQKEYYNEYAEKNGYDLIETYFDSGLTGTSFKRKYFLQMMYDAGLDVTIKNHSGILTFDTSNREPLFKYIILKDVSRFARNTDAIEVVKQLRYKGVYIIFENLNFSSEDDDWEFRFGLLVLFAQQESVDRSIKGKKAYGIRSENGKFHMTNVLLGYKRNPETKEYEIDEDKAHIVRFVFDLYVNKGKGTKEIASICNEKGFKTSKGKRFAGDSIIRLIKNEKYKGQVITGRYTHTDITGQHKRIELPRDQWNVFDNLIPAIIPTKVFDEAQAIMNRRVMNTKNYGRKGIKVPKSEFHKKIFCGKCGADYVRISSVKKRVNSEDITEYFYSCRNRRYSLRTGQKCDNAGISHNVLVRELTEISKKLHFSFNTTQIKYEKEELDKILKDLDYKLDNAESEKEKIKESISNLDKEIVNVIKSIRQGASETVKKVLNDEIEKIENEKAELNLKILEFDTLTIENKKQEYLDKYQEVLKFSQKKSFTYDDVLELIEGIHILEHREALVDLRTPTIFDADQIYKGENGSEYAMFPFTFKLP</sequence>
<dbReference type="Pfam" id="PF13408">
    <property type="entry name" value="Zn_ribbon_recom"/>
    <property type="match status" value="1"/>
</dbReference>
<dbReference type="Gene3D" id="3.90.1750.20">
    <property type="entry name" value="Putative Large Serine Recombinase, Chain B, Domain 2"/>
    <property type="match status" value="1"/>
</dbReference>
<dbReference type="EMBL" id="JACWEZ010000004">
    <property type="protein sequence ID" value="MBD1222743.1"/>
    <property type="molecule type" value="Genomic_DNA"/>
</dbReference>
<dbReference type="SUPFAM" id="SSF53041">
    <property type="entry name" value="Resolvase-like"/>
    <property type="match status" value="1"/>
</dbReference>
<feature type="domain" description="Recombinase" evidence="2">
    <location>
        <begin position="177"/>
        <end position="304"/>
    </location>
</feature>
<dbReference type="InterPro" id="IPR050639">
    <property type="entry name" value="SSR_resolvase"/>
</dbReference>
<reference evidence="3 4" key="1">
    <citation type="submission" date="2020-09" db="EMBL/GenBank/DDBJ databases">
        <title>Draft Genome Sequences of Oil-Oxidizing Bacteria Halomonas titanicae, Marinobacter lutaoensis, and Virgibacillus halodenitrificans Isolated from Highly Saline Environments.</title>
        <authorList>
            <person name="Grouzdev D.S."/>
            <person name="Sokolova D.S."/>
            <person name="Semenova E.M."/>
            <person name="Borzenkov I.A."/>
            <person name="Bidzhieva S.K."/>
            <person name="Poltaraus A.B."/>
            <person name="Nazina T.N."/>
        </authorList>
    </citation>
    <scope>NUCLEOTIDE SEQUENCE [LARGE SCALE GENOMIC DNA]</scope>
    <source>
        <strain evidence="3 4">VKM B-3472D</strain>
    </source>
</reference>
<evidence type="ECO:0000259" key="2">
    <source>
        <dbReference type="PROSITE" id="PS51737"/>
    </source>
</evidence>
<proteinExistence type="predicted"/>
<dbReference type="Proteomes" id="UP000621631">
    <property type="component" value="Unassembled WGS sequence"/>
</dbReference>
<dbReference type="Pfam" id="PF00239">
    <property type="entry name" value="Resolvase"/>
    <property type="match status" value="1"/>
</dbReference>
<dbReference type="Gene3D" id="3.40.50.1390">
    <property type="entry name" value="Resolvase, N-terminal catalytic domain"/>
    <property type="match status" value="1"/>
</dbReference>